<dbReference type="InterPro" id="IPR052413">
    <property type="entry name" value="SUR7_domain"/>
</dbReference>
<keyword evidence="1" id="KW-0472">Membrane</keyword>
<dbReference type="OrthoDB" id="4480814at2759"/>
<evidence type="ECO:0000313" key="3">
    <source>
        <dbReference type="Proteomes" id="UP000799437"/>
    </source>
</evidence>
<dbReference type="EMBL" id="ML996578">
    <property type="protein sequence ID" value="KAF2755124.1"/>
    <property type="molecule type" value="Genomic_DNA"/>
</dbReference>
<feature type="transmembrane region" description="Helical" evidence="1">
    <location>
        <begin position="153"/>
        <end position="177"/>
    </location>
</feature>
<keyword evidence="1" id="KW-1133">Transmembrane helix</keyword>
<keyword evidence="1" id="KW-0812">Transmembrane</keyword>
<dbReference type="Proteomes" id="UP000799437">
    <property type="component" value="Unassembled WGS sequence"/>
</dbReference>
<feature type="transmembrane region" description="Helical" evidence="1">
    <location>
        <begin position="189"/>
        <end position="213"/>
    </location>
</feature>
<evidence type="ECO:0000313" key="2">
    <source>
        <dbReference type="EMBL" id="KAF2755124.1"/>
    </source>
</evidence>
<accession>A0A6A6VZF3</accession>
<dbReference type="GO" id="GO:0031505">
    <property type="term" value="P:fungal-type cell wall organization"/>
    <property type="evidence" value="ECO:0007669"/>
    <property type="project" value="TreeGrafter"/>
</dbReference>
<dbReference type="PANTHER" id="PTHR28019:SF3">
    <property type="entry name" value="INTEGRAL MEMBRANE PROTEIN (AFU_ORTHOLOGUE AFUA_6G07470)"/>
    <property type="match status" value="1"/>
</dbReference>
<evidence type="ECO:0000256" key="1">
    <source>
        <dbReference type="SAM" id="Phobius"/>
    </source>
</evidence>
<dbReference type="GeneID" id="54489490"/>
<dbReference type="RefSeq" id="XP_033597575.1">
    <property type="nucleotide sequence ID" value="XM_033748436.1"/>
</dbReference>
<feature type="transmembrane region" description="Helical" evidence="1">
    <location>
        <begin position="7"/>
        <end position="32"/>
    </location>
</feature>
<reference evidence="2" key="1">
    <citation type="journal article" date="2020" name="Stud. Mycol.">
        <title>101 Dothideomycetes genomes: a test case for predicting lifestyles and emergence of pathogens.</title>
        <authorList>
            <person name="Haridas S."/>
            <person name="Albert R."/>
            <person name="Binder M."/>
            <person name="Bloem J."/>
            <person name="Labutti K."/>
            <person name="Salamov A."/>
            <person name="Andreopoulos B."/>
            <person name="Baker S."/>
            <person name="Barry K."/>
            <person name="Bills G."/>
            <person name="Bluhm B."/>
            <person name="Cannon C."/>
            <person name="Castanera R."/>
            <person name="Culley D."/>
            <person name="Daum C."/>
            <person name="Ezra D."/>
            <person name="Gonzalez J."/>
            <person name="Henrissat B."/>
            <person name="Kuo A."/>
            <person name="Liang C."/>
            <person name="Lipzen A."/>
            <person name="Lutzoni F."/>
            <person name="Magnuson J."/>
            <person name="Mondo S."/>
            <person name="Nolan M."/>
            <person name="Ohm R."/>
            <person name="Pangilinan J."/>
            <person name="Park H.-J."/>
            <person name="Ramirez L."/>
            <person name="Alfaro M."/>
            <person name="Sun H."/>
            <person name="Tritt A."/>
            <person name="Yoshinaga Y."/>
            <person name="Zwiers L.-H."/>
            <person name="Turgeon B."/>
            <person name="Goodwin S."/>
            <person name="Spatafora J."/>
            <person name="Crous P."/>
            <person name="Grigoriev I."/>
        </authorList>
    </citation>
    <scope>NUCLEOTIDE SEQUENCE</scope>
    <source>
        <strain evidence="2">CBS 121739</strain>
    </source>
</reference>
<dbReference type="GO" id="GO:0051285">
    <property type="term" value="C:cell cortex of cell tip"/>
    <property type="evidence" value="ECO:0007669"/>
    <property type="project" value="TreeGrafter"/>
</dbReference>
<protein>
    <submittedName>
        <fullName evidence="2">Integral membrane protein</fullName>
    </submittedName>
</protein>
<dbReference type="PANTHER" id="PTHR28019">
    <property type="entry name" value="CELL MEMBRANE PROTEIN YLR413W-RELATED"/>
    <property type="match status" value="1"/>
</dbReference>
<gene>
    <name evidence="2" type="ORF">EJ05DRAFT_513437</name>
</gene>
<name>A0A6A6VZF3_9PEZI</name>
<dbReference type="Pfam" id="PF06687">
    <property type="entry name" value="SUR7"/>
    <property type="match status" value="1"/>
</dbReference>
<proteinExistence type="predicted"/>
<feature type="transmembrane region" description="Helical" evidence="1">
    <location>
        <begin position="233"/>
        <end position="256"/>
    </location>
</feature>
<organism evidence="2 3">
    <name type="scientific">Pseudovirgaria hyperparasitica</name>
    <dbReference type="NCBI Taxonomy" id="470096"/>
    <lineage>
        <taxon>Eukaryota</taxon>
        <taxon>Fungi</taxon>
        <taxon>Dikarya</taxon>
        <taxon>Ascomycota</taxon>
        <taxon>Pezizomycotina</taxon>
        <taxon>Dothideomycetes</taxon>
        <taxon>Dothideomycetes incertae sedis</taxon>
        <taxon>Acrospermales</taxon>
        <taxon>Acrospermaceae</taxon>
        <taxon>Pseudovirgaria</taxon>
    </lineage>
</organism>
<sequence length="315" mass="34226">MGKAGRFACIFVPMGLTIASLLCLLLVFLGGLSKSNALGSLYFMQLDASNFTANPDLSAVDFTDIDDQFLDMFKSSFAKGDLKDFYNIYIWNYCDGTADDKSGDKTIDHCSSRQAAYWFNVKEVWGMDGAALADHFPKALDDGLKVYEKVAKFMFACYTVAFWVTVAEIVVGILAIFSRWGSLCTTIVSTAAGIFVTAAAITSTALFATFTGIVNTSLKPYHIHASMSTKMLAIVWLAVAFNVGAGFFWLISTCCCSGKSDPKHKKTTFAQRTPYTYEPLHDHHHAGGAVPLGQMGPGGAYKGGNNAYEPFRSHA</sequence>
<dbReference type="GO" id="GO:0005886">
    <property type="term" value="C:plasma membrane"/>
    <property type="evidence" value="ECO:0007669"/>
    <property type="project" value="InterPro"/>
</dbReference>
<dbReference type="AlphaFoldDB" id="A0A6A6VZF3"/>
<dbReference type="InterPro" id="IPR009571">
    <property type="entry name" value="SUR7/Rim9-like_fungi"/>
</dbReference>
<keyword evidence="3" id="KW-1185">Reference proteome</keyword>